<dbReference type="Pfam" id="PF02016">
    <property type="entry name" value="Peptidase_S66"/>
    <property type="match status" value="1"/>
</dbReference>
<proteinExistence type="inferred from homology"/>
<organism evidence="7 8">
    <name type="scientific">Niveibacterium umoris</name>
    <dbReference type="NCBI Taxonomy" id="1193620"/>
    <lineage>
        <taxon>Bacteria</taxon>
        <taxon>Pseudomonadati</taxon>
        <taxon>Pseudomonadota</taxon>
        <taxon>Betaproteobacteria</taxon>
        <taxon>Rhodocyclales</taxon>
        <taxon>Rhodocyclaceae</taxon>
        <taxon>Niveibacterium</taxon>
    </lineage>
</organism>
<gene>
    <name evidence="7" type="ORF">GGR36_000807</name>
</gene>
<evidence type="ECO:0000313" key="8">
    <source>
        <dbReference type="Proteomes" id="UP000561045"/>
    </source>
</evidence>
<dbReference type="Gene3D" id="3.50.30.60">
    <property type="entry name" value="LD-carboxypeptidase A C-terminal domain-like"/>
    <property type="match status" value="1"/>
</dbReference>
<dbReference type="InterPro" id="IPR016181">
    <property type="entry name" value="Acyl_CoA_acyltransferase"/>
</dbReference>
<name>A0A840BIT3_9RHOO</name>
<dbReference type="AlphaFoldDB" id="A0A840BIT3"/>
<sequence>MATFGLFAPSGFLADPTAVDRAEMALLARGHLVKRDRSLLCCEQRFAGSDDERIAAIERMASDPDIDVAMAARGGYGISRLLGRIDFTRLAAARKIWVGHSDLTATHLPLLASGATSGIQGPMAAADLGAATPSDFALDHLLRLLETGEDHFDVALPQPWRGELKGRLWGGNLTMLLHLLGTQWWPAIPGGILFLEDISEPPFRIERMLYQLHHAGVLATQQAVLLGDFGGYRIGAPDNGYDMDAVVAHLRTRFDIPILTSLPFGHIPDKVSLPLGTEAHVRSDAAGWRLDCALGPDVKPIKPLPFTVRRAEWANDLARLRAVRHPVFVVEQQVPEDLEWDAIDPNCLHALAVDAAGTPIGTARLLPDGHIGRVAVVKAWRGKDVGVALMRWMLAAASAGGHKAVALNAQTSAADFYTRLGFVVTGPEFMEANIPHLPMTLALAAR</sequence>
<dbReference type="GO" id="GO:0016747">
    <property type="term" value="F:acyltransferase activity, transferring groups other than amino-acyl groups"/>
    <property type="evidence" value="ECO:0007669"/>
    <property type="project" value="InterPro"/>
</dbReference>
<dbReference type="InterPro" id="IPR027478">
    <property type="entry name" value="LdcA_N"/>
</dbReference>
<keyword evidence="8" id="KW-1185">Reference proteome</keyword>
<dbReference type="Pfam" id="PF13673">
    <property type="entry name" value="Acetyltransf_10"/>
    <property type="match status" value="1"/>
</dbReference>
<keyword evidence="3" id="KW-0645">Protease</keyword>
<dbReference type="InterPro" id="IPR000182">
    <property type="entry name" value="GNAT_dom"/>
</dbReference>
<evidence type="ECO:0000259" key="6">
    <source>
        <dbReference type="PROSITE" id="PS51186"/>
    </source>
</evidence>
<dbReference type="GO" id="GO:0008236">
    <property type="term" value="F:serine-type peptidase activity"/>
    <property type="evidence" value="ECO:0007669"/>
    <property type="project" value="UniProtKB-KW"/>
</dbReference>
<dbReference type="InterPro" id="IPR029062">
    <property type="entry name" value="Class_I_gatase-like"/>
</dbReference>
<dbReference type="SUPFAM" id="SSF52317">
    <property type="entry name" value="Class I glutamine amidotransferase-like"/>
    <property type="match status" value="1"/>
</dbReference>
<evidence type="ECO:0000256" key="3">
    <source>
        <dbReference type="ARBA" id="ARBA00022670"/>
    </source>
</evidence>
<dbReference type="Pfam" id="PF17676">
    <property type="entry name" value="Peptidase_S66C"/>
    <property type="match status" value="1"/>
</dbReference>
<evidence type="ECO:0000256" key="2">
    <source>
        <dbReference type="ARBA" id="ARBA00022645"/>
    </source>
</evidence>
<comment type="caution">
    <text evidence="7">The sequence shown here is derived from an EMBL/GenBank/DDBJ whole genome shotgun (WGS) entry which is preliminary data.</text>
</comment>
<keyword evidence="5" id="KW-0720">Serine protease</keyword>
<dbReference type="PROSITE" id="PS51186">
    <property type="entry name" value="GNAT"/>
    <property type="match status" value="1"/>
</dbReference>
<dbReference type="InterPro" id="IPR040449">
    <property type="entry name" value="Peptidase_S66_N"/>
</dbReference>
<dbReference type="PANTHER" id="PTHR30237:SF2">
    <property type="entry name" value="MUREIN TETRAPEPTIDE CARBOXYPEPTIDASE"/>
    <property type="match status" value="1"/>
</dbReference>
<comment type="similarity">
    <text evidence="1">Belongs to the peptidase S66 family.</text>
</comment>
<dbReference type="GO" id="GO:0004180">
    <property type="term" value="F:carboxypeptidase activity"/>
    <property type="evidence" value="ECO:0007669"/>
    <property type="project" value="UniProtKB-KW"/>
</dbReference>
<evidence type="ECO:0000256" key="5">
    <source>
        <dbReference type="ARBA" id="ARBA00022825"/>
    </source>
</evidence>
<dbReference type="EMBL" id="JACIET010000001">
    <property type="protein sequence ID" value="MBB4011499.1"/>
    <property type="molecule type" value="Genomic_DNA"/>
</dbReference>
<accession>A0A840BIT3</accession>
<keyword evidence="4" id="KW-0378">Hydrolase</keyword>
<dbReference type="RefSeq" id="WP_183632121.1">
    <property type="nucleotide sequence ID" value="NZ_BAABLE010000011.1"/>
</dbReference>
<evidence type="ECO:0000256" key="1">
    <source>
        <dbReference type="ARBA" id="ARBA00010233"/>
    </source>
</evidence>
<feature type="domain" description="N-acetyltransferase" evidence="6">
    <location>
        <begin position="306"/>
        <end position="444"/>
    </location>
</feature>
<dbReference type="SUPFAM" id="SSF141986">
    <property type="entry name" value="LD-carboxypeptidase A C-terminal domain-like"/>
    <property type="match status" value="1"/>
</dbReference>
<dbReference type="CDD" id="cd07025">
    <property type="entry name" value="Peptidase_S66"/>
    <property type="match status" value="1"/>
</dbReference>
<dbReference type="Proteomes" id="UP000561045">
    <property type="component" value="Unassembled WGS sequence"/>
</dbReference>
<dbReference type="PANTHER" id="PTHR30237">
    <property type="entry name" value="MURAMOYLTETRAPEPTIDE CARBOXYPEPTIDASE"/>
    <property type="match status" value="1"/>
</dbReference>
<keyword evidence="7" id="KW-0012">Acyltransferase</keyword>
<dbReference type="InterPro" id="IPR027461">
    <property type="entry name" value="Carboxypeptidase_A_C_sf"/>
</dbReference>
<dbReference type="InterPro" id="IPR040921">
    <property type="entry name" value="Peptidase_S66C"/>
</dbReference>
<keyword evidence="2 7" id="KW-0121">Carboxypeptidase</keyword>
<keyword evidence="7" id="KW-0808">Transferase</keyword>
<dbReference type="GO" id="GO:0006508">
    <property type="term" value="P:proteolysis"/>
    <property type="evidence" value="ECO:0007669"/>
    <property type="project" value="UniProtKB-KW"/>
</dbReference>
<dbReference type="SUPFAM" id="SSF55729">
    <property type="entry name" value="Acyl-CoA N-acyltransferases (Nat)"/>
    <property type="match status" value="1"/>
</dbReference>
<evidence type="ECO:0000313" key="7">
    <source>
        <dbReference type="EMBL" id="MBB4011499.1"/>
    </source>
</evidence>
<evidence type="ECO:0000256" key="4">
    <source>
        <dbReference type="ARBA" id="ARBA00022801"/>
    </source>
</evidence>
<reference evidence="7 8" key="1">
    <citation type="submission" date="2020-08" db="EMBL/GenBank/DDBJ databases">
        <title>Genomic Encyclopedia of Type Strains, Phase IV (KMG-IV): sequencing the most valuable type-strain genomes for metagenomic binning, comparative biology and taxonomic classification.</title>
        <authorList>
            <person name="Goeker M."/>
        </authorList>
    </citation>
    <scope>NUCLEOTIDE SEQUENCE [LARGE SCALE GENOMIC DNA]</scope>
    <source>
        <strain evidence="7 8">DSM 106739</strain>
    </source>
</reference>
<dbReference type="Gene3D" id="3.40.630.30">
    <property type="match status" value="1"/>
</dbReference>
<protein>
    <submittedName>
        <fullName evidence="7">Muramoyltetrapeptide carboxypeptidase LdcA involved in peptidoglycan recycling/predicted GNAT family N-acyltransferase</fullName>
    </submittedName>
</protein>
<dbReference type="Gene3D" id="3.40.50.10740">
    <property type="entry name" value="Class I glutamine amidotransferase-like"/>
    <property type="match status" value="1"/>
</dbReference>
<dbReference type="InterPro" id="IPR003507">
    <property type="entry name" value="S66_fam"/>
</dbReference>
<dbReference type="CDD" id="cd04301">
    <property type="entry name" value="NAT_SF"/>
    <property type="match status" value="1"/>
</dbReference>